<name>X6P816_RETFI</name>
<dbReference type="PROSITE" id="PS50294">
    <property type="entry name" value="WD_REPEATS_REGION"/>
    <property type="match status" value="2"/>
</dbReference>
<evidence type="ECO:0000256" key="1">
    <source>
        <dbReference type="ARBA" id="ARBA00022574"/>
    </source>
</evidence>
<dbReference type="InterPro" id="IPR036322">
    <property type="entry name" value="WD40_repeat_dom_sf"/>
</dbReference>
<dbReference type="PROSITE" id="PS50082">
    <property type="entry name" value="WD_REPEATS_2"/>
    <property type="match status" value="4"/>
</dbReference>
<dbReference type="PANTHER" id="PTHR22847:SF637">
    <property type="entry name" value="WD REPEAT DOMAIN 5B"/>
    <property type="match status" value="1"/>
</dbReference>
<dbReference type="SMART" id="SM00320">
    <property type="entry name" value="WD40"/>
    <property type="match status" value="4"/>
</dbReference>
<comment type="caution">
    <text evidence="4">The sequence shown here is derived from an EMBL/GenBank/DDBJ whole genome shotgun (WGS) entry which is preliminary data.</text>
</comment>
<sequence>MLDTFRSSSKLLKTFCGHTDYVLGIDYSTFDGNNLICSGSSDAKVRAWDVDSNKQIQLFNEHSRNVFCVKFSQYHYRYYRQNVICSSSLDHTIRFWDFKNNQQVKILNKHKNYVCGIEFSPFSGGRYLCSGSGDNTIHLWDVETYKSLHVFNGHKNCVRCLDISPLQTNGNNNSESNGIGVIGGNGYTICSGSYDTTICVWDIETTKQLIVLKGHEDDVDTVKYGSNELLNT</sequence>
<dbReference type="CDD" id="cd00200">
    <property type="entry name" value="WD40"/>
    <property type="match status" value="1"/>
</dbReference>
<dbReference type="SUPFAM" id="SSF50978">
    <property type="entry name" value="WD40 repeat-like"/>
    <property type="match status" value="1"/>
</dbReference>
<evidence type="ECO:0000256" key="2">
    <source>
        <dbReference type="ARBA" id="ARBA00022737"/>
    </source>
</evidence>
<organism evidence="4 5">
    <name type="scientific">Reticulomyxa filosa</name>
    <dbReference type="NCBI Taxonomy" id="46433"/>
    <lineage>
        <taxon>Eukaryota</taxon>
        <taxon>Sar</taxon>
        <taxon>Rhizaria</taxon>
        <taxon>Retaria</taxon>
        <taxon>Foraminifera</taxon>
        <taxon>Monothalamids</taxon>
        <taxon>Reticulomyxidae</taxon>
        <taxon>Reticulomyxa</taxon>
    </lineage>
</organism>
<dbReference type="InterPro" id="IPR019775">
    <property type="entry name" value="WD40_repeat_CS"/>
</dbReference>
<dbReference type="AlphaFoldDB" id="X6P816"/>
<dbReference type="PROSITE" id="PS00678">
    <property type="entry name" value="WD_REPEATS_1"/>
    <property type="match status" value="3"/>
</dbReference>
<keyword evidence="5" id="KW-1185">Reference proteome</keyword>
<feature type="repeat" description="WD" evidence="3">
    <location>
        <begin position="15"/>
        <end position="58"/>
    </location>
</feature>
<gene>
    <name evidence="4" type="ORF">RFI_02879</name>
</gene>
<feature type="repeat" description="WD" evidence="3">
    <location>
        <begin position="107"/>
        <end position="150"/>
    </location>
</feature>
<reference evidence="4 5" key="1">
    <citation type="journal article" date="2013" name="Curr. Biol.">
        <title>The Genome of the Foraminiferan Reticulomyxa filosa.</title>
        <authorList>
            <person name="Glockner G."/>
            <person name="Hulsmann N."/>
            <person name="Schleicher M."/>
            <person name="Noegel A.A."/>
            <person name="Eichinger L."/>
            <person name="Gallinger C."/>
            <person name="Pawlowski J."/>
            <person name="Sierra R."/>
            <person name="Euteneuer U."/>
            <person name="Pillet L."/>
            <person name="Moustafa A."/>
            <person name="Platzer M."/>
            <person name="Groth M."/>
            <person name="Szafranski K."/>
            <person name="Schliwa M."/>
        </authorList>
    </citation>
    <scope>NUCLEOTIDE SEQUENCE [LARGE SCALE GENOMIC DNA]</scope>
</reference>
<evidence type="ECO:0000256" key="3">
    <source>
        <dbReference type="PROSITE-ProRule" id="PRU00221"/>
    </source>
</evidence>
<accession>X6P816</accession>
<feature type="repeat" description="WD" evidence="3">
    <location>
        <begin position="59"/>
        <end position="106"/>
    </location>
</feature>
<dbReference type="PANTHER" id="PTHR22847">
    <property type="entry name" value="WD40 REPEAT PROTEIN"/>
    <property type="match status" value="1"/>
</dbReference>
<dbReference type="InterPro" id="IPR015943">
    <property type="entry name" value="WD40/YVTN_repeat-like_dom_sf"/>
</dbReference>
<dbReference type="EMBL" id="ASPP01002762">
    <property type="protein sequence ID" value="ETO34214.1"/>
    <property type="molecule type" value="Genomic_DNA"/>
</dbReference>
<dbReference type="Proteomes" id="UP000023152">
    <property type="component" value="Unassembled WGS sequence"/>
</dbReference>
<keyword evidence="2" id="KW-0677">Repeat</keyword>
<dbReference type="InterPro" id="IPR001680">
    <property type="entry name" value="WD40_rpt"/>
</dbReference>
<dbReference type="InterPro" id="IPR020472">
    <property type="entry name" value="WD40_PAC1"/>
</dbReference>
<dbReference type="Gene3D" id="2.130.10.10">
    <property type="entry name" value="YVTN repeat-like/Quinoprotein amine dehydrogenase"/>
    <property type="match status" value="2"/>
</dbReference>
<dbReference type="Pfam" id="PF00400">
    <property type="entry name" value="WD40"/>
    <property type="match status" value="4"/>
</dbReference>
<evidence type="ECO:0000313" key="5">
    <source>
        <dbReference type="Proteomes" id="UP000023152"/>
    </source>
</evidence>
<evidence type="ECO:0000313" key="4">
    <source>
        <dbReference type="EMBL" id="ETO34214.1"/>
    </source>
</evidence>
<dbReference type="OrthoDB" id="1602884at2759"/>
<dbReference type="GO" id="GO:1990234">
    <property type="term" value="C:transferase complex"/>
    <property type="evidence" value="ECO:0007669"/>
    <property type="project" value="UniProtKB-ARBA"/>
</dbReference>
<proteinExistence type="predicted"/>
<protein>
    <submittedName>
        <fullName evidence="4">Uncharacterized protein</fullName>
    </submittedName>
</protein>
<feature type="repeat" description="WD" evidence="3">
    <location>
        <begin position="185"/>
        <end position="211"/>
    </location>
</feature>
<dbReference type="PRINTS" id="PR00320">
    <property type="entry name" value="GPROTEINBRPT"/>
</dbReference>
<feature type="non-terminal residue" evidence="4">
    <location>
        <position position="232"/>
    </location>
</feature>
<keyword evidence="1 3" id="KW-0853">WD repeat</keyword>